<comment type="caution">
    <text evidence="1">The sequence shown here is derived from an EMBL/GenBank/DDBJ whole genome shotgun (WGS) entry which is preliminary data.</text>
</comment>
<accession>A0A1R1ML28</accession>
<reference evidence="1 2" key="1">
    <citation type="submission" date="2016-10" db="EMBL/GenBank/DDBJ databases">
        <title>Genome sequence of a sulfur-reducing bacterium Desulfurobacterium indicum K6013.</title>
        <authorList>
            <person name="Cao J."/>
            <person name="Shao Z."/>
            <person name="Alain K."/>
            <person name="Jebbar M."/>
        </authorList>
    </citation>
    <scope>NUCLEOTIDE SEQUENCE [LARGE SCALE GENOMIC DNA]</scope>
    <source>
        <strain evidence="1 2">K6013</strain>
    </source>
</reference>
<proteinExistence type="predicted"/>
<dbReference type="RefSeq" id="WP_076712958.1">
    <property type="nucleotide sequence ID" value="NZ_MOEN01000014.1"/>
</dbReference>
<name>A0A1R1ML28_9BACT</name>
<keyword evidence="2" id="KW-1185">Reference proteome</keyword>
<dbReference type="EMBL" id="MOEN01000014">
    <property type="protein sequence ID" value="OMH40518.1"/>
    <property type="molecule type" value="Genomic_DNA"/>
</dbReference>
<protein>
    <submittedName>
        <fullName evidence="1">Uncharacterized protein</fullName>
    </submittedName>
</protein>
<dbReference type="STRING" id="1914305.BLW93_04730"/>
<gene>
    <name evidence="1" type="ORF">BLW93_04730</name>
</gene>
<sequence length="195" mass="22493">MKLRIDGKEHKIKIEKRKYKNLKEMLRIVEFKYLFPERVIKSIEVEGKAIHPEYLGSLNDVTDINIITDSTVNFLKNHIELSIIALDSVNGAIEMIIETFEASEDLAKLHINYIADSVMKTVEILEKGSVFLPIVEGTDEAILEIEEKILRLNEIKEADEMVKFLESDFIKGVERWKTFLVKILSTINNSSMETH</sequence>
<organism evidence="1 2">
    <name type="scientific">Desulfurobacterium indicum</name>
    <dbReference type="NCBI Taxonomy" id="1914305"/>
    <lineage>
        <taxon>Bacteria</taxon>
        <taxon>Pseudomonadati</taxon>
        <taxon>Aquificota</taxon>
        <taxon>Aquificia</taxon>
        <taxon>Desulfurobacteriales</taxon>
        <taxon>Desulfurobacteriaceae</taxon>
        <taxon>Desulfurobacterium</taxon>
    </lineage>
</organism>
<evidence type="ECO:0000313" key="2">
    <source>
        <dbReference type="Proteomes" id="UP000187408"/>
    </source>
</evidence>
<dbReference type="OrthoDB" id="13184at2"/>
<evidence type="ECO:0000313" key="1">
    <source>
        <dbReference type="EMBL" id="OMH40518.1"/>
    </source>
</evidence>
<dbReference type="AlphaFoldDB" id="A0A1R1ML28"/>
<dbReference type="Proteomes" id="UP000187408">
    <property type="component" value="Unassembled WGS sequence"/>
</dbReference>